<dbReference type="InterPro" id="IPR039426">
    <property type="entry name" value="TonB-dep_rcpt-like"/>
</dbReference>
<keyword evidence="1" id="KW-0813">Transport</keyword>
<dbReference type="InterPro" id="IPR008969">
    <property type="entry name" value="CarboxyPept-like_regulatory"/>
</dbReference>
<organism evidence="4 5">
    <name type="scientific">Dyadobacter beijingensis</name>
    <dbReference type="NCBI Taxonomy" id="365489"/>
    <lineage>
        <taxon>Bacteria</taxon>
        <taxon>Pseudomonadati</taxon>
        <taxon>Bacteroidota</taxon>
        <taxon>Cytophagia</taxon>
        <taxon>Cytophagales</taxon>
        <taxon>Spirosomataceae</taxon>
        <taxon>Dyadobacter</taxon>
    </lineage>
</organism>
<evidence type="ECO:0000313" key="4">
    <source>
        <dbReference type="EMBL" id="GGN07386.1"/>
    </source>
</evidence>
<dbReference type="Gene3D" id="2.60.40.1120">
    <property type="entry name" value="Carboxypeptidase-like, regulatory domain"/>
    <property type="match status" value="1"/>
</dbReference>
<dbReference type="EMBL" id="BMLI01000002">
    <property type="protein sequence ID" value="GGN07386.1"/>
    <property type="molecule type" value="Genomic_DNA"/>
</dbReference>
<evidence type="ECO:0000256" key="1">
    <source>
        <dbReference type="PROSITE-ProRule" id="PRU01360"/>
    </source>
</evidence>
<dbReference type="SUPFAM" id="SSF56935">
    <property type="entry name" value="Porins"/>
    <property type="match status" value="1"/>
</dbReference>
<dbReference type="InterPro" id="IPR037066">
    <property type="entry name" value="Plug_dom_sf"/>
</dbReference>
<dbReference type="Gene3D" id="2.60.40.1930">
    <property type="match status" value="1"/>
</dbReference>
<keyword evidence="1" id="KW-0998">Cell outer membrane</keyword>
<keyword evidence="2" id="KW-0732">Signal</keyword>
<dbReference type="Pfam" id="PF07715">
    <property type="entry name" value="Plug"/>
    <property type="match status" value="1"/>
</dbReference>
<dbReference type="Proteomes" id="UP000632339">
    <property type="component" value="Unassembled WGS sequence"/>
</dbReference>
<feature type="signal peptide" evidence="2">
    <location>
        <begin position="1"/>
        <end position="22"/>
    </location>
</feature>
<dbReference type="RefSeq" id="WP_019945869.1">
    <property type="nucleotide sequence ID" value="NZ_BMLI01000002.1"/>
</dbReference>
<gene>
    <name evidence="4" type="ORF">GCM10010967_48720</name>
</gene>
<reference evidence="5" key="1">
    <citation type="journal article" date="2019" name="Int. J. Syst. Evol. Microbiol.">
        <title>The Global Catalogue of Microorganisms (GCM) 10K type strain sequencing project: providing services to taxonomists for standard genome sequencing and annotation.</title>
        <authorList>
            <consortium name="The Broad Institute Genomics Platform"/>
            <consortium name="The Broad Institute Genome Sequencing Center for Infectious Disease"/>
            <person name="Wu L."/>
            <person name="Ma J."/>
        </authorList>
    </citation>
    <scope>NUCLEOTIDE SEQUENCE [LARGE SCALE GENOMIC DNA]</scope>
    <source>
        <strain evidence="5">CGMCC 1.6375</strain>
    </source>
</reference>
<name>A0ABQ2IG62_9BACT</name>
<proteinExistence type="inferred from homology"/>
<dbReference type="Pfam" id="PF13715">
    <property type="entry name" value="CarbopepD_reg_2"/>
    <property type="match status" value="1"/>
</dbReference>
<comment type="caution">
    <text evidence="4">The sequence shown here is derived from an EMBL/GenBank/DDBJ whole genome shotgun (WGS) entry which is preliminary data.</text>
</comment>
<keyword evidence="5" id="KW-1185">Reference proteome</keyword>
<evidence type="ECO:0000313" key="5">
    <source>
        <dbReference type="Proteomes" id="UP000632339"/>
    </source>
</evidence>
<keyword evidence="1" id="KW-0472">Membrane</keyword>
<keyword evidence="1" id="KW-1134">Transmembrane beta strand</keyword>
<feature type="domain" description="TonB-dependent receptor plug" evidence="3">
    <location>
        <begin position="979"/>
        <end position="1075"/>
    </location>
</feature>
<dbReference type="PROSITE" id="PS52016">
    <property type="entry name" value="TONB_DEPENDENT_REC_3"/>
    <property type="match status" value="1"/>
</dbReference>
<dbReference type="InterPro" id="IPR012910">
    <property type="entry name" value="Plug_dom"/>
</dbReference>
<dbReference type="SUPFAM" id="SSF49464">
    <property type="entry name" value="Carboxypeptidase regulatory domain-like"/>
    <property type="match status" value="1"/>
</dbReference>
<evidence type="ECO:0000256" key="2">
    <source>
        <dbReference type="SAM" id="SignalP"/>
    </source>
</evidence>
<evidence type="ECO:0000259" key="3">
    <source>
        <dbReference type="Pfam" id="PF07715"/>
    </source>
</evidence>
<protein>
    <recommendedName>
        <fullName evidence="3">TonB-dependent receptor plug domain-containing protein</fullName>
    </recommendedName>
</protein>
<accession>A0ABQ2IG62</accession>
<keyword evidence="1" id="KW-0812">Transmembrane</keyword>
<comment type="subcellular location">
    <subcellularLocation>
        <location evidence="1">Cell outer membrane</location>
        <topology evidence="1">Multi-pass membrane protein</topology>
    </subcellularLocation>
</comment>
<feature type="chain" id="PRO_5047321026" description="TonB-dependent receptor plug domain-containing protein" evidence="2">
    <location>
        <begin position="23"/>
        <end position="1185"/>
    </location>
</feature>
<comment type="similarity">
    <text evidence="1">Belongs to the TonB-dependent receptor family.</text>
</comment>
<dbReference type="Gene3D" id="2.170.130.10">
    <property type="entry name" value="TonB-dependent receptor, plug domain"/>
    <property type="match status" value="1"/>
</dbReference>
<sequence length="1185" mass="129124">MRSCSIIAWITAIILISTSVAAQQTATLTGLVTDASTGQPMPFANVYVNGSTQGAVTNEKGAYSLAGIPLGTVEIAVSFVGYLSVSQKIRFENASLQKANFQLKPNVQMLDAVTVRGNPKGWERHLRQFKKQLFGEPFGGQCVLTNSEVLNFKEDKGHLYATADAPLVIENQALGYRLIYALQHFDASSGKVYSAGTARFEELKPQNERDAQRFRRNQLTAYKGSTRHLMVSLVSNTLEEAGFLVYQEDASKSLLTDRRTVTLAAAVAEYRRLRPVNVSALIQPGRLPNERRLVSGMKLVVFYTHATSSFSPYPDARYAYTEIRLPSGQMQMTADGVVTIPEGMETEGSMAADRLSTMLPADWKPDGNEKKALLTGPFATQGKLVPADSSSVRIANVFNERFQFLSPAAYVHIDKPVYATGDQLWMGTYLLDAADHARIGGETAMQVDLLTPSGALVQHQWIKVTDGRGQGTFRLSDSLATGMYRLRAYTDDDDGHKRPAFERFVAIYNLLRGASSGAGDSATKAPDIQVLPEGGRLVAGLPARLGVKIVLPNGDALAIDGRIVDDLGAETVRFKTNPRGMTSLTMQPNAQRAYYADVLYNNQLHHIPLPKPEPEGLTLSADAVTDTTRLALTIMSSNRTAEEAVNILIQQRGRIVDQRKILLHNGLAKISLPTTGWLPGIAQISLYDAGMRPQAERLVFVPDAAAPVRVVLGLDKNRYHPREQVTMRISLDDNGSPAAAALSASITDAGTVPGDSTEATLPTHLLLTGDLRGRIDNPNDYLANQTPDGRRALDDLLMTQGWRRISGMPDARPASGISFGGRILNAKKQPLPGAQITVASTAAGQSFVKLAGADQQGHFRLPGLAVTDTVQFMVQIADAKSRHVPAAEAFLMREYPGKQWETGPVPPTRRWAALRSQLDAARSRQEANADLYRDKTAKQLAEVTVKARKPDERPADVQARSLHNQADAVVVFDEKSPFHSNLYEMIQGRFAGVTIIRTAGSSGSPPSPPGYNVFIRGVNSFKSGTQPLFLMDGLPIHDPDGTALLAFNTRDIERIELLKNASTVGIYGVLGGNGVIAFYTKNARSMQGNSKQAARVKPVPFIGFPSVQREFYTPRYDSEASGSSISGPVDDRDVLYWKPLMLTDGKGRSQLRFPLSDKVRTLRVVIQGVTEEGRPVYGIQLIQVQ</sequence>